<comment type="caution">
    <text evidence="2">The sequence shown here is derived from an EMBL/GenBank/DDBJ whole genome shotgun (WGS) entry which is preliminary data.</text>
</comment>
<reference evidence="2 3" key="1">
    <citation type="submission" date="2017-06" db="EMBL/GenBank/DDBJ databases">
        <authorList>
            <person name="Kim H.J."/>
            <person name="Triplett B.A."/>
        </authorList>
    </citation>
    <scope>NUCLEOTIDE SEQUENCE [LARGE SCALE GENOMIC DNA]</scope>
    <source>
        <strain evidence="2 3">594</strain>
    </source>
</reference>
<organism evidence="2 3">
    <name type="scientific">Stenotrophomonas maltophilia</name>
    <name type="common">Pseudomonas maltophilia</name>
    <name type="synonym">Xanthomonas maltophilia</name>
    <dbReference type="NCBI Taxonomy" id="40324"/>
    <lineage>
        <taxon>Bacteria</taxon>
        <taxon>Pseudomonadati</taxon>
        <taxon>Pseudomonadota</taxon>
        <taxon>Gammaproteobacteria</taxon>
        <taxon>Lysobacterales</taxon>
        <taxon>Lysobacteraceae</taxon>
        <taxon>Stenotrophomonas</taxon>
        <taxon>Stenotrophomonas maltophilia group</taxon>
    </lineage>
</organism>
<name>A0A246I5K3_STEMA</name>
<evidence type="ECO:0000256" key="1">
    <source>
        <dbReference type="SAM" id="MobiDB-lite"/>
    </source>
</evidence>
<proteinExistence type="predicted"/>
<evidence type="ECO:0000313" key="2">
    <source>
        <dbReference type="EMBL" id="OWQ73816.1"/>
    </source>
</evidence>
<evidence type="ECO:0000313" key="3">
    <source>
        <dbReference type="Proteomes" id="UP000197090"/>
    </source>
</evidence>
<feature type="region of interest" description="Disordered" evidence="1">
    <location>
        <begin position="118"/>
        <end position="141"/>
    </location>
</feature>
<gene>
    <name evidence="2" type="ORF">CEE63_11725</name>
</gene>
<sequence>MKIKITVGGNDRIAIILPSDCAGLAAELMARATIFERDGHYSTSGWKRAEEGVRIEYTEGGELEPTHPLVEKAQKEASEKSSQWYAEYTKNQKLTKELDELKAQLAGIQSVTSCTVTPVESEASTGAVTPLMNDPDVDPFA</sequence>
<protein>
    <submittedName>
        <fullName evidence="2">Uncharacterized protein</fullName>
    </submittedName>
</protein>
<dbReference type="EMBL" id="NIVX01000076">
    <property type="protein sequence ID" value="OWQ73816.1"/>
    <property type="molecule type" value="Genomic_DNA"/>
</dbReference>
<dbReference type="RefSeq" id="WP_088497133.1">
    <property type="nucleotide sequence ID" value="NZ_NIVX01000076.1"/>
</dbReference>
<feature type="compositionally biased region" description="Polar residues" evidence="1">
    <location>
        <begin position="118"/>
        <end position="127"/>
    </location>
</feature>
<dbReference type="AlphaFoldDB" id="A0A246I5K3"/>
<accession>A0A246I5K3</accession>
<dbReference type="Proteomes" id="UP000197090">
    <property type="component" value="Unassembled WGS sequence"/>
</dbReference>